<evidence type="ECO:0000313" key="3">
    <source>
        <dbReference type="EMBL" id="KAL2055284.1"/>
    </source>
</evidence>
<organism evidence="3 4">
    <name type="scientific">Lepraria finkii</name>
    <dbReference type="NCBI Taxonomy" id="1340010"/>
    <lineage>
        <taxon>Eukaryota</taxon>
        <taxon>Fungi</taxon>
        <taxon>Dikarya</taxon>
        <taxon>Ascomycota</taxon>
        <taxon>Pezizomycotina</taxon>
        <taxon>Lecanoromycetes</taxon>
        <taxon>OSLEUM clade</taxon>
        <taxon>Lecanoromycetidae</taxon>
        <taxon>Lecanorales</taxon>
        <taxon>Lecanorineae</taxon>
        <taxon>Stereocaulaceae</taxon>
        <taxon>Lepraria</taxon>
    </lineage>
</organism>
<evidence type="ECO:0000256" key="1">
    <source>
        <dbReference type="SAM" id="Phobius"/>
    </source>
</evidence>
<gene>
    <name evidence="3" type="ORF">ABVK25_004622</name>
</gene>
<reference evidence="3 4" key="1">
    <citation type="submission" date="2024-09" db="EMBL/GenBank/DDBJ databases">
        <title>Rethinking Asexuality: The Enigmatic Case of Functional Sexual Genes in Lepraria (Stereocaulaceae).</title>
        <authorList>
            <person name="Doellman M."/>
            <person name="Sun Y."/>
            <person name="Barcenas-Pena A."/>
            <person name="Lumbsch H.T."/>
            <person name="Grewe F."/>
        </authorList>
    </citation>
    <scope>NUCLEOTIDE SEQUENCE [LARGE SCALE GENOMIC DNA]</scope>
    <source>
        <strain evidence="3 4">Grewe 0041</strain>
    </source>
</reference>
<keyword evidence="4" id="KW-1185">Reference proteome</keyword>
<feature type="signal peptide" evidence="2">
    <location>
        <begin position="1"/>
        <end position="18"/>
    </location>
</feature>
<protein>
    <submittedName>
        <fullName evidence="3">Uncharacterized protein</fullName>
    </submittedName>
</protein>
<evidence type="ECO:0000313" key="4">
    <source>
        <dbReference type="Proteomes" id="UP001590951"/>
    </source>
</evidence>
<evidence type="ECO:0000256" key="2">
    <source>
        <dbReference type="SAM" id="SignalP"/>
    </source>
</evidence>
<dbReference type="EMBL" id="JBHFEH010000012">
    <property type="protein sequence ID" value="KAL2055284.1"/>
    <property type="molecule type" value="Genomic_DNA"/>
</dbReference>
<name>A0ABR4BBQ0_9LECA</name>
<sequence>MSSTIALAVCGLVAMAQGQTTASTLSTETFEAPSPQQLNTCKSIVYTNPKLIIRFKSSVFRSLPHKLSHDIILEQVELSPQLGAIVGIAIAVAAVGGLLVAAVLFFLFRGPRRKIAGSRDTQLAVGEKTYKNT</sequence>
<keyword evidence="1" id="KW-0812">Transmembrane</keyword>
<keyword evidence="2" id="KW-0732">Signal</keyword>
<feature type="transmembrane region" description="Helical" evidence="1">
    <location>
        <begin position="82"/>
        <end position="108"/>
    </location>
</feature>
<keyword evidence="1" id="KW-1133">Transmembrane helix</keyword>
<feature type="chain" id="PRO_5047168849" evidence="2">
    <location>
        <begin position="19"/>
        <end position="133"/>
    </location>
</feature>
<dbReference type="Proteomes" id="UP001590951">
    <property type="component" value="Unassembled WGS sequence"/>
</dbReference>
<comment type="caution">
    <text evidence="3">The sequence shown here is derived from an EMBL/GenBank/DDBJ whole genome shotgun (WGS) entry which is preliminary data.</text>
</comment>
<proteinExistence type="predicted"/>
<accession>A0ABR4BBQ0</accession>
<keyword evidence="1" id="KW-0472">Membrane</keyword>